<feature type="transmembrane region" description="Helical" evidence="1">
    <location>
        <begin position="29"/>
        <end position="49"/>
    </location>
</feature>
<evidence type="ECO:0000313" key="3">
    <source>
        <dbReference type="Proteomes" id="UP000528457"/>
    </source>
</evidence>
<keyword evidence="3" id="KW-1185">Reference proteome</keyword>
<organism evidence="2 3">
    <name type="scientific">Pseudoteredinibacter isoporae</name>
    <dbReference type="NCBI Taxonomy" id="570281"/>
    <lineage>
        <taxon>Bacteria</taxon>
        <taxon>Pseudomonadati</taxon>
        <taxon>Pseudomonadota</taxon>
        <taxon>Gammaproteobacteria</taxon>
        <taxon>Cellvibrionales</taxon>
        <taxon>Cellvibrionaceae</taxon>
        <taxon>Pseudoteredinibacter</taxon>
    </lineage>
</organism>
<dbReference type="EMBL" id="JACHHT010000001">
    <property type="protein sequence ID" value="MBB6520550.1"/>
    <property type="molecule type" value="Genomic_DNA"/>
</dbReference>
<keyword evidence="1" id="KW-1133">Transmembrane helix</keyword>
<dbReference type="Proteomes" id="UP000528457">
    <property type="component" value="Unassembled WGS sequence"/>
</dbReference>
<evidence type="ECO:0000256" key="1">
    <source>
        <dbReference type="SAM" id="Phobius"/>
    </source>
</evidence>
<feature type="transmembrane region" description="Helical" evidence="1">
    <location>
        <begin position="6"/>
        <end position="22"/>
    </location>
</feature>
<evidence type="ECO:0000313" key="2">
    <source>
        <dbReference type="EMBL" id="MBB6520550.1"/>
    </source>
</evidence>
<keyword evidence="1" id="KW-0812">Transmembrane</keyword>
<reference evidence="2 3" key="1">
    <citation type="submission" date="2020-08" db="EMBL/GenBank/DDBJ databases">
        <title>Genomic Encyclopedia of Type Strains, Phase IV (KMG-IV): sequencing the most valuable type-strain genomes for metagenomic binning, comparative biology and taxonomic classification.</title>
        <authorList>
            <person name="Goeker M."/>
        </authorList>
    </citation>
    <scope>NUCLEOTIDE SEQUENCE [LARGE SCALE GENOMIC DNA]</scope>
    <source>
        <strain evidence="2 3">DSM 22368</strain>
    </source>
</reference>
<proteinExistence type="predicted"/>
<dbReference type="InParanoid" id="A0A7X0JQT3"/>
<accession>A0A7X0JQT3</accession>
<dbReference type="RefSeq" id="WP_166850895.1">
    <property type="nucleotide sequence ID" value="NZ_JAAONY010000001.1"/>
</dbReference>
<gene>
    <name evidence="2" type="ORF">HNR48_000828</name>
</gene>
<sequence>MWFTLALTTQAAMIGCLFFSWQAPKQNKLWFRSAALLALAASLFCWKSLAGWEFGLSYFFIAASLIAWAVILNQAPEAKPGNVKGKAEKALAINVKKIVLFILRFLFYVLIIGGITAYASIAISYDLPLGEPEQMTVATFLFPSLWASLIIYSFVSDKLWRLAIILTALASYAWVRLPL</sequence>
<feature type="transmembrane region" description="Helical" evidence="1">
    <location>
        <begin position="98"/>
        <end position="123"/>
    </location>
</feature>
<protein>
    <submittedName>
        <fullName evidence="2">Uncharacterized protein</fullName>
    </submittedName>
</protein>
<feature type="transmembrane region" description="Helical" evidence="1">
    <location>
        <begin position="135"/>
        <end position="152"/>
    </location>
</feature>
<dbReference type="AlphaFoldDB" id="A0A7X0JQT3"/>
<name>A0A7X0JQT3_9GAMM</name>
<keyword evidence="1" id="KW-0472">Membrane</keyword>
<comment type="caution">
    <text evidence="2">The sequence shown here is derived from an EMBL/GenBank/DDBJ whole genome shotgun (WGS) entry which is preliminary data.</text>
</comment>
<feature type="transmembrane region" description="Helical" evidence="1">
    <location>
        <begin position="55"/>
        <end position="72"/>
    </location>
</feature>